<evidence type="ECO:0000256" key="1">
    <source>
        <dbReference type="ARBA" id="ARBA00008361"/>
    </source>
</evidence>
<organism evidence="6 7">
    <name type="scientific">Coccomyxa viridis</name>
    <dbReference type="NCBI Taxonomy" id="1274662"/>
    <lineage>
        <taxon>Eukaryota</taxon>
        <taxon>Viridiplantae</taxon>
        <taxon>Chlorophyta</taxon>
        <taxon>core chlorophytes</taxon>
        <taxon>Trebouxiophyceae</taxon>
        <taxon>Trebouxiophyceae incertae sedis</taxon>
        <taxon>Coccomyxaceae</taxon>
        <taxon>Coccomyxa</taxon>
    </lineage>
</organism>
<accession>A0AAV1IKM2</accession>
<feature type="region of interest" description="Disordered" evidence="4">
    <location>
        <begin position="832"/>
        <end position="864"/>
    </location>
</feature>
<feature type="region of interest" description="Disordered" evidence="4">
    <location>
        <begin position="1386"/>
        <end position="1443"/>
    </location>
</feature>
<protein>
    <recommendedName>
        <fullName evidence="5">Methyltransferase type 11 domain-containing protein</fullName>
    </recommendedName>
</protein>
<dbReference type="SUPFAM" id="SSF53335">
    <property type="entry name" value="S-adenosyl-L-methionine-dependent methyltransferases"/>
    <property type="match status" value="1"/>
</dbReference>
<evidence type="ECO:0000313" key="7">
    <source>
        <dbReference type="Proteomes" id="UP001314263"/>
    </source>
</evidence>
<dbReference type="PANTHER" id="PTHR44942:SF4">
    <property type="entry name" value="METHYLTRANSFERASE TYPE 11 DOMAIN-CONTAINING PROTEIN"/>
    <property type="match status" value="1"/>
</dbReference>
<feature type="region of interest" description="Disordered" evidence="4">
    <location>
        <begin position="458"/>
        <end position="499"/>
    </location>
</feature>
<dbReference type="InterPro" id="IPR029063">
    <property type="entry name" value="SAM-dependent_MTases_sf"/>
</dbReference>
<sequence>MEAQHPHRLHLGMTTREEVAAYIEAFLVAFTQGSGDAFGRLSKVRSELRNMLWTHPSGSRAGIVDALEYLDQLLQEYYGISLELDASDDGQLRGLESVTAAQKHRGPTEALEVLLENMQQHTKQGSASSMQKKHSIGGVTAILDAQARNTDPTPFVLQLCSDTIEATHEINRQTSGQAGVREGQMQSATAIDGVKSQTPIEGRPAHVPAAHSEHTSMQMPPAGSGMPEGSSNSLLAQGAAQVPHPAWVPDSMAMDTSTLRELSVVPSAQGLLPVSLKSPLPLTAACTKKATGLARTAGAAEMGSRLRTKGSALPRQAQRPTRQRTPVGSWRQAAPWASAEPQRGGGATKGVRGVQPVARKQLSFAAGAQHGSAGKAHVGRQAPDICKMGSLRAQQAGASVPAEVLAAAQLMHQQVPRLGSTRQSTGASSDSDSPRVASARLPKPVQQLEAYNPLFDLHQDPSRELRPPQQPAAATAAGSRSSGQAQAVAGLPDPPRADQAAAATIASALTQQAQAEKLDVLVAQGGGPWLGHMTAMSAAMAATALAGGAAGGGPSFQQGSTHYNNCHFTHAAPAYATQTAPALATTIASQAVQQPSQACEAAAGSQSILKHGEAQASGSASRPKPSGSPAQPVSKPQQAPGGTACFVGFMASQMDASSAGSAGSDLEAGSAPRRSLLPGQAPLEAELHKQSSMRQTHGQVAKRRVRFKPAGVGAAAGTLRSCAQGEPRTKEAHRAGNTHRTMKLHTAGGGVKGKGLKTRDRAPSGSHEGQAAQSAEAQQTQQQPVFDYARALASLDGQNVGSLQQLPCAGPSGREAVFQPLAALLLQPRALQRSESGSDGSGKSGRGPVQAPCSVNTASHALRRPDDIAATLTGSSEGSPAAIPADAPDLHRLLAGRIGEGSLGFSEAQAQLAERIADTVAARLSHKAKQISAESTQPAHSRLLQLQDPTAHPSATAPEAPAVAPGSQLQMPAGLSDGFATEPSLQSSAEGDLLKQACEQERLADAHQGSPVRPGGSGQPKGAEGYEQDFLAALLLGTPGSCPGQLRHAASPGLMHRQACTENSGSASAESRGSASATPEPWTEQWAGRLTQQQMQHAVQEVIGEELQSIFSEWQDTAGSLPDLCCQIAVETGQERSGHESAASRTCASQCPHEPYRQDGGGARLQARPDAPSLQLPRQPCSGDKHNPVRMPSHVGTVNASPAALQQPVAGTDSSPAESAAGGPIKETFMHAVLQSLADICGEQLSRAPGHAAQQGSFIADAAQAAHANSSAPGCSPHSVLASPAQITSVTPANACTAQHNSQQRRSQDRRTASSCRLKAGVHSIARRTKRAAQLTRLKGTLRRARLPRPVFGATLASPAQDSTSTQSAIAANTPAGPEQYSLAAVDHSSGQPKSGNDQRECVSEASQGPQRRAQQASGDLIVSTAPSWRTQESKGCRGSSGYSFSVTGAAERLLEESSPGIRMYSSSDPPATSTKRDEKRPAAGASQGGPTRQDNSISSSRRLAMRELNAPKLRVGGTESARSLANQESSCMMAGKSQDPSAERRQDRRPKHVPREASSGRARNRHAHAARSSMDRMEREYRRQKAIAAKLRAKEPRREQVPPRREGVTERRRRLTAEAGLTDSLLFSSNSEADAGLSSDCGSNGSGSASKHVTGTHSTLSSLSSAASTPRPCMEPSTPERMHAQGGSSTPDVLTQSSSHADTSLTSRLQSAISSGMAGFGHLFKHQAAAYAAFRPSYPADLYKRIYKFADLESYDLAVDIAAGSGQAAKVLAERFQKVIAQDQSEAQLQSASCDKANIEHQCARAEETGLPNACADLVTTAQALHWFELPAFYREVRRVLKPSGAFAAWGYDLCCFPDNEEANKVLEHLYEGVLGPYWSERRRLIESQYKGMEPGPEDFGQVERIVLDSMSSEMSVSALVGYLTSWSAHATYVQNHPDRPDPLMQFREDYMKAFGFHSDDDMARVTWPLFVILAKGPVPLV</sequence>
<feature type="compositionally biased region" description="Polar residues" evidence="4">
    <location>
        <begin position="1687"/>
        <end position="1702"/>
    </location>
</feature>
<keyword evidence="2" id="KW-0489">Methyltransferase</keyword>
<keyword evidence="7" id="KW-1185">Reference proteome</keyword>
<feature type="compositionally biased region" description="Low complexity" evidence="4">
    <location>
        <begin position="1064"/>
        <end position="1077"/>
    </location>
</feature>
<proteinExistence type="inferred from homology"/>
<feature type="compositionally biased region" description="Low complexity" evidence="4">
    <location>
        <begin position="314"/>
        <end position="326"/>
    </location>
</feature>
<feature type="region of interest" description="Disordered" evidence="4">
    <location>
        <begin position="294"/>
        <end position="352"/>
    </location>
</feature>
<evidence type="ECO:0000256" key="3">
    <source>
        <dbReference type="ARBA" id="ARBA00022679"/>
    </source>
</evidence>
<dbReference type="PANTHER" id="PTHR44942">
    <property type="entry name" value="METHYLTRANSF_11 DOMAIN-CONTAINING PROTEIN"/>
    <property type="match status" value="1"/>
</dbReference>
<feature type="compositionally biased region" description="Polar residues" evidence="4">
    <location>
        <begin position="628"/>
        <end position="637"/>
    </location>
</feature>
<reference evidence="6 7" key="1">
    <citation type="submission" date="2023-10" db="EMBL/GenBank/DDBJ databases">
        <authorList>
            <person name="Maclean D."/>
            <person name="Macfadyen A."/>
        </authorList>
    </citation>
    <scope>NUCLEOTIDE SEQUENCE [LARGE SCALE GENOMIC DNA]</scope>
</reference>
<evidence type="ECO:0000256" key="2">
    <source>
        <dbReference type="ARBA" id="ARBA00022603"/>
    </source>
</evidence>
<feature type="compositionally biased region" description="Polar residues" evidence="4">
    <location>
        <begin position="1465"/>
        <end position="1474"/>
    </location>
</feature>
<feature type="compositionally biased region" description="Basic and acidic residues" evidence="4">
    <location>
        <begin position="1593"/>
        <end position="1611"/>
    </location>
</feature>
<gene>
    <name evidence="6" type="ORF">CVIRNUC_011115</name>
</gene>
<feature type="region of interest" description="Disordered" evidence="4">
    <location>
        <begin position="715"/>
        <end position="782"/>
    </location>
</feature>
<feature type="compositionally biased region" description="Basic and acidic residues" evidence="4">
    <location>
        <begin position="1574"/>
        <end position="1584"/>
    </location>
</feature>
<feature type="compositionally biased region" description="Low complexity" evidence="4">
    <location>
        <begin position="1659"/>
        <end position="1670"/>
    </location>
</feature>
<comment type="caution">
    <text evidence="6">The sequence shown here is derived from an EMBL/GenBank/DDBJ whole genome shotgun (WGS) entry which is preliminary data.</text>
</comment>
<feature type="region of interest" description="Disordered" evidence="4">
    <location>
        <begin position="950"/>
        <end position="988"/>
    </location>
</feature>
<evidence type="ECO:0000313" key="6">
    <source>
        <dbReference type="EMBL" id="CAK0787893.1"/>
    </source>
</evidence>
<feature type="region of interest" description="Disordered" evidence="4">
    <location>
        <begin position="1058"/>
        <end position="1081"/>
    </location>
</feature>
<feature type="compositionally biased region" description="Polar residues" evidence="4">
    <location>
        <begin position="1489"/>
        <end position="1502"/>
    </location>
</feature>
<feature type="compositionally biased region" description="Low complexity" evidence="4">
    <location>
        <begin position="770"/>
        <end position="782"/>
    </location>
</feature>
<dbReference type="GO" id="GO:0008757">
    <property type="term" value="F:S-adenosylmethionine-dependent methyltransferase activity"/>
    <property type="evidence" value="ECO:0007669"/>
    <property type="project" value="InterPro"/>
</dbReference>
<dbReference type="EMBL" id="CAUYUE010000018">
    <property type="protein sequence ID" value="CAK0787893.1"/>
    <property type="molecule type" value="Genomic_DNA"/>
</dbReference>
<feature type="compositionally biased region" description="Polar residues" evidence="4">
    <location>
        <begin position="1521"/>
        <end position="1531"/>
    </location>
</feature>
<dbReference type="Proteomes" id="UP001314263">
    <property type="component" value="Unassembled WGS sequence"/>
</dbReference>
<feature type="domain" description="Methyltransferase type 11" evidence="5">
    <location>
        <begin position="1760"/>
        <end position="1849"/>
    </location>
</feature>
<feature type="region of interest" description="Disordered" evidence="4">
    <location>
        <begin position="1296"/>
        <end position="1342"/>
    </location>
</feature>
<feature type="compositionally biased region" description="Low complexity" evidence="4">
    <location>
        <begin position="656"/>
        <end position="671"/>
    </location>
</feature>
<dbReference type="GO" id="GO:0032259">
    <property type="term" value="P:methylation"/>
    <property type="evidence" value="ECO:0007669"/>
    <property type="project" value="UniProtKB-KW"/>
</dbReference>
<feature type="region of interest" description="Disordered" evidence="4">
    <location>
        <begin position="1003"/>
        <end position="1024"/>
    </location>
</feature>
<feature type="compositionally biased region" description="Polar residues" evidence="4">
    <location>
        <begin position="1296"/>
        <end position="1305"/>
    </location>
</feature>
<feature type="region of interest" description="Disordered" evidence="4">
    <location>
        <begin position="603"/>
        <end position="641"/>
    </location>
</feature>
<feature type="compositionally biased region" description="Polar residues" evidence="4">
    <location>
        <begin position="1405"/>
        <end position="1418"/>
    </location>
</feature>
<feature type="compositionally biased region" description="Polar residues" evidence="4">
    <location>
        <begin position="1641"/>
        <end position="1658"/>
    </location>
</feature>
<feature type="region of interest" description="Disordered" evidence="4">
    <location>
        <begin position="1134"/>
        <end position="1196"/>
    </location>
</feature>
<feature type="compositionally biased region" description="Polar residues" evidence="4">
    <location>
        <begin position="420"/>
        <end position="431"/>
    </location>
</feature>
<feature type="region of interest" description="Disordered" evidence="4">
    <location>
        <begin position="214"/>
        <end position="233"/>
    </location>
</feature>
<feature type="region of interest" description="Disordered" evidence="4">
    <location>
        <begin position="417"/>
        <end position="444"/>
    </location>
</feature>
<evidence type="ECO:0000259" key="5">
    <source>
        <dbReference type="Pfam" id="PF08241"/>
    </source>
</evidence>
<dbReference type="Gene3D" id="3.40.50.150">
    <property type="entry name" value="Vaccinia Virus protein VP39"/>
    <property type="match status" value="1"/>
</dbReference>
<evidence type="ECO:0000256" key="4">
    <source>
        <dbReference type="SAM" id="MobiDB-lite"/>
    </source>
</evidence>
<dbReference type="InterPro" id="IPR013216">
    <property type="entry name" value="Methyltransf_11"/>
</dbReference>
<comment type="similarity">
    <text evidence="1">Belongs to the methyltransferase superfamily.</text>
</comment>
<name>A0AAV1IKM2_9CHLO</name>
<keyword evidence="3" id="KW-0808">Transferase</keyword>
<feature type="region of interest" description="Disordered" evidence="4">
    <location>
        <begin position="1456"/>
        <end position="1615"/>
    </location>
</feature>
<dbReference type="CDD" id="cd02440">
    <property type="entry name" value="AdoMet_MTases"/>
    <property type="match status" value="1"/>
</dbReference>
<feature type="region of interest" description="Disordered" evidence="4">
    <location>
        <begin position="656"/>
        <end position="676"/>
    </location>
</feature>
<dbReference type="InterPro" id="IPR051052">
    <property type="entry name" value="Diverse_substrate_MTase"/>
</dbReference>
<dbReference type="Pfam" id="PF08241">
    <property type="entry name" value="Methyltransf_11"/>
    <property type="match status" value="1"/>
</dbReference>
<feature type="compositionally biased region" description="Low complexity" evidence="4">
    <location>
        <begin position="471"/>
        <end position="490"/>
    </location>
</feature>
<feature type="region of interest" description="Disordered" evidence="4">
    <location>
        <begin position="1634"/>
        <end position="1702"/>
    </location>
</feature>